<dbReference type="Proteomes" id="UP001205105">
    <property type="component" value="Unassembled WGS sequence"/>
</dbReference>
<protein>
    <submittedName>
        <fullName evidence="2">Uncharacterized protein</fullName>
    </submittedName>
</protein>
<comment type="caution">
    <text evidence="2">The sequence shown here is derived from an EMBL/GenBank/DDBJ whole genome shotgun (WGS) entry which is preliminary data.</text>
</comment>
<keyword evidence="3" id="KW-1185">Reference proteome</keyword>
<dbReference type="AlphaFoldDB" id="A0AAD5DJV9"/>
<dbReference type="Gene3D" id="1.25.70.10">
    <property type="entry name" value="Transcription termination factor 3, mitochondrial"/>
    <property type="match status" value="1"/>
</dbReference>
<name>A0AAD5DJV9_9CHLO</name>
<gene>
    <name evidence="2" type="ORF">COHA_010418</name>
</gene>
<feature type="region of interest" description="Disordered" evidence="1">
    <location>
        <begin position="171"/>
        <end position="194"/>
    </location>
</feature>
<proteinExistence type="predicted"/>
<dbReference type="EMBL" id="JADXDR010000238">
    <property type="protein sequence ID" value="KAI7835679.1"/>
    <property type="molecule type" value="Genomic_DNA"/>
</dbReference>
<sequence>MTAAKVQRDVAPKVAALRAEGLDTASIGALFERFPVLLTTKHATFASALAALRQLAALLPDDPRTVQAPPGATQLGVAMWLYPTSAARMLTRTNLGSQIESNLRLRRRLGISDAATAKALFEQPLAFVSKFERAEAMAAHLQGLQASGALTQEQVVALALWNALNLTPAQLDQRRQGSGGRGTKPHTLKDPASRQQAAAEALGELLQAANGVPAPLQHGYRQQGEELVQRSLAVWTASPAALLAAWASLQQLGLSSSQLLEVVHKQPAVLGLNWDGGAKPRLLAWVQENIGITQFNFLLHHPCYATYSVAKIAMRADFLRQHRHALWQEYASRGPGPLLSLLTHVRFPDRTSTTAAEVDAFNRTWLATPAGRQWGSKLRRAQRLNKT</sequence>
<evidence type="ECO:0000256" key="1">
    <source>
        <dbReference type="SAM" id="MobiDB-lite"/>
    </source>
</evidence>
<evidence type="ECO:0000313" key="2">
    <source>
        <dbReference type="EMBL" id="KAI7835679.1"/>
    </source>
</evidence>
<dbReference type="InterPro" id="IPR038538">
    <property type="entry name" value="MTERF_sf"/>
</dbReference>
<evidence type="ECO:0000313" key="3">
    <source>
        <dbReference type="Proteomes" id="UP001205105"/>
    </source>
</evidence>
<accession>A0AAD5DJV9</accession>
<reference evidence="2" key="1">
    <citation type="submission" date="2020-11" db="EMBL/GenBank/DDBJ databases">
        <title>Chlorella ohadii genome sequencing and assembly.</title>
        <authorList>
            <person name="Murik O."/>
            <person name="Treves H."/>
            <person name="Kedem I."/>
            <person name="Shotland Y."/>
            <person name="Kaplan A."/>
        </authorList>
    </citation>
    <scope>NUCLEOTIDE SEQUENCE</scope>
    <source>
        <strain evidence="2">1</strain>
    </source>
</reference>
<organism evidence="2 3">
    <name type="scientific">Chlorella ohadii</name>
    <dbReference type="NCBI Taxonomy" id="2649997"/>
    <lineage>
        <taxon>Eukaryota</taxon>
        <taxon>Viridiplantae</taxon>
        <taxon>Chlorophyta</taxon>
        <taxon>core chlorophytes</taxon>
        <taxon>Trebouxiophyceae</taxon>
        <taxon>Chlorellales</taxon>
        <taxon>Chlorellaceae</taxon>
        <taxon>Chlorella clade</taxon>
        <taxon>Chlorella</taxon>
    </lineage>
</organism>